<dbReference type="GO" id="GO:0050793">
    <property type="term" value="P:regulation of developmental process"/>
    <property type="evidence" value="ECO:0007669"/>
    <property type="project" value="TreeGrafter"/>
</dbReference>
<dbReference type="InterPro" id="IPR006456">
    <property type="entry name" value="ZF_HD_homeobox_Cys/His_dimer"/>
</dbReference>
<dbReference type="GO" id="GO:0003700">
    <property type="term" value="F:DNA-binding transcription factor activity"/>
    <property type="evidence" value="ECO:0007669"/>
    <property type="project" value="TreeGrafter"/>
</dbReference>
<dbReference type="GO" id="GO:0000976">
    <property type="term" value="F:transcription cis-regulatory region binding"/>
    <property type="evidence" value="ECO:0007669"/>
    <property type="project" value="TreeGrafter"/>
</dbReference>
<dbReference type="AlphaFoldDB" id="A0A7N0RHN9"/>
<dbReference type="Gramene" id="Kaladp0011s0097.1.v1.1">
    <property type="protein sequence ID" value="Kaladp0011s0097.1.v1.1.CDS.1"/>
    <property type="gene ID" value="Kaladp0011s0097.v1.1"/>
</dbReference>
<name>A0A7N0RHN9_KALFE</name>
<sequence length="203" mass="23008">MENNNDGSYLPIVPYVDVSGACLKNHARPKERGQSFDGCQQFTPRGDVNSYVCDACGCHRAFHQVILRESREEPQLLPLLDNLERGLNRPIRHSRIPPQPNVVRRKARTKVSPYEEIIMEYVTDIIGWNPRQQDKNEANKLCEDLNISRAYYLGWIRDMKMLRDTERQAARVEAERAARAAREADEAAAAAGSLLLLGNSSSD</sequence>
<evidence type="ECO:0000256" key="1">
    <source>
        <dbReference type="ARBA" id="ARBA00022723"/>
    </source>
</evidence>
<evidence type="ECO:0000256" key="2">
    <source>
        <dbReference type="ARBA" id="ARBA00022771"/>
    </source>
</evidence>
<reference evidence="5" key="1">
    <citation type="submission" date="2021-01" db="UniProtKB">
        <authorList>
            <consortium name="EnsemblPlants"/>
        </authorList>
    </citation>
    <scope>IDENTIFICATION</scope>
</reference>
<dbReference type="Proteomes" id="UP000594263">
    <property type="component" value="Unplaced"/>
</dbReference>
<evidence type="ECO:0000259" key="4">
    <source>
        <dbReference type="PROSITE" id="PS51523"/>
    </source>
</evidence>
<evidence type="ECO:0000313" key="6">
    <source>
        <dbReference type="Proteomes" id="UP000594263"/>
    </source>
</evidence>
<dbReference type="GO" id="GO:0008270">
    <property type="term" value="F:zinc ion binding"/>
    <property type="evidence" value="ECO:0007669"/>
    <property type="project" value="UniProtKB-KW"/>
</dbReference>
<organism evidence="5 6">
    <name type="scientific">Kalanchoe fedtschenkoi</name>
    <name type="common">Lavender scallops</name>
    <name type="synonym">South American air plant</name>
    <dbReference type="NCBI Taxonomy" id="63787"/>
    <lineage>
        <taxon>Eukaryota</taxon>
        <taxon>Viridiplantae</taxon>
        <taxon>Streptophyta</taxon>
        <taxon>Embryophyta</taxon>
        <taxon>Tracheophyta</taxon>
        <taxon>Spermatophyta</taxon>
        <taxon>Magnoliopsida</taxon>
        <taxon>eudicotyledons</taxon>
        <taxon>Gunneridae</taxon>
        <taxon>Pentapetalae</taxon>
        <taxon>Saxifragales</taxon>
        <taxon>Crassulaceae</taxon>
        <taxon>Kalanchoe</taxon>
    </lineage>
</organism>
<dbReference type="EnsemblPlants" id="Kaladp0011s0097.1.v1.1">
    <property type="protein sequence ID" value="Kaladp0011s0097.1.v1.1.CDS.1"/>
    <property type="gene ID" value="Kaladp0011s0097.v1.1"/>
</dbReference>
<keyword evidence="1" id="KW-0479">Metal-binding</keyword>
<proteinExistence type="predicted"/>
<dbReference type="PANTHER" id="PTHR31948:SF140">
    <property type="entry name" value="ZINC-FINGER HOMEODOMAIN PROTEIN 2"/>
    <property type="match status" value="1"/>
</dbReference>
<dbReference type="PROSITE" id="PS51523">
    <property type="entry name" value="ZF_HD_DIMER"/>
    <property type="match status" value="1"/>
</dbReference>
<dbReference type="Gene3D" id="1.10.10.60">
    <property type="entry name" value="Homeodomain-like"/>
    <property type="match status" value="1"/>
</dbReference>
<dbReference type="Pfam" id="PF04770">
    <property type="entry name" value="ZF-HD_dimer"/>
    <property type="match status" value="1"/>
</dbReference>
<dbReference type="GO" id="GO:0005634">
    <property type="term" value="C:nucleus"/>
    <property type="evidence" value="ECO:0007669"/>
    <property type="project" value="TreeGrafter"/>
</dbReference>
<keyword evidence="3" id="KW-0862">Zinc</keyword>
<feature type="domain" description="ZF-HD dimerization-type" evidence="4">
    <location>
        <begin position="19"/>
        <end position="66"/>
    </location>
</feature>
<protein>
    <recommendedName>
        <fullName evidence="4">ZF-HD dimerization-type domain-containing protein</fullName>
    </recommendedName>
</protein>
<evidence type="ECO:0000313" key="5">
    <source>
        <dbReference type="EnsemblPlants" id="Kaladp0011s0097.1.v1.1.CDS.1"/>
    </source>
</evidence>
<evidence type="ECO:0000256" key="3">
    <source>
        <dbReference type="ARBA" id="ARBA00022833"/>
    </source>
</evidence>
<accession>A0A7N0RHN9</accession>
<dbReference type="PANTHER" id="PTHR31948">
    <property type="entry name" value="ZINC-FINGER HOMEODOMAIN PROTEIN 2"/>
    <property type="match status" value="1"/>
</dbReference>
<keyword evidence="2" id="KW-0863">Zinc-finger</keyword>
<keyword evidence="6" id="KW-1185">Reference proteome</keyword>